<dbReference type="KEGG" id="tuz:TUZN_1471"/>
<keyword evidence="3" id="KW-0378">Hydrolase</keyword>
<dbReference type="eggNOG" id="arCOG02109">
    <property type="taxonomic scope" value="Archaea"/>
</dbReference>
<name>F2L1T6_THEU7</name>
<dbReference type="PANTHER" id="PTHR33397">
    <property type="entry name" value="UPF0331 PROTEIN YUTE"/>
    <property type="match status" value="1"/>
</dbReference>
<accession>F2L1T6</accession>
<dbReference type="Pfam" id="PF01934">
    <property type="entry name" value="HepT-like"/>
    <property type="match status" value="1"/>
</dbReference>
<dbReference type="InterPro" id="IPR037038">
    <property type="entry name" value="HepT-like_sf"/>
</dbReference>
<evidence type="ECO:0000256" key="4">
    <source>
        <dbReference type="ARBA" id="ARBA00024207"/>
    </source>
</evidence>
<protein>
    <recommendedName>
        <fullName evidence="7">DUF86 domain-containing protein</fullName>
    </recommendedName>
</protein>
<evidence type="ECO:0000256" key="3">
    <source>
        <dbReference type="ARBA" id="ARBA00022801"/>
    </source>
</evidence>
<keyword evidence="1" id="KW-1277">Toxin-antitoxin system</keyword>
<dbReference type="InterPro" id="IPR008201">
    <property type="entry name" value="HepT-like"/>
</dbReference>
<dbReference type="RefSeq" id="WP_013680277.1">
    <property type="nucleotide sequence ID" value="NC_015315.1"/>
</dbReference>
<organism evidence="5 6">
    <name type="scientific">Thermoproteus uzoniensis (strain 768-20)</name>
    <dbReference type="NCBI Taxonomy" id="999630"/>
    <lineage>
        <taxon>Archaea</taxon>
        <taxon>Thermoproteota</taxon>
        <taxon>Thermoprotei</taxon>
        <taxon>Thermoproteales</taxon>
        <taxon>Thermoproteaceae</taxon>
        <taxon>Thermoproteus</taxon>
    </lineage>
</organism>
<keyword evidence="2" id="KW-0540">Nuclease</keyword>
<dbReference type="OrthoDB" id="23548at2157"/>
<keyword evidence="6" id="KW-1185">Reference proteome</keyword>
<evidence type="ECO:0000313" key="6">
    <source>
        <dbReference type="Proteomes" id="UP000008138"/>
    </source>
</evidence>
<evidence type="ECO:0000256" key="1">
    <source>
        <dbReference type="ARBA" id="ARBA00022649"/>
    </source>
</evidence>
<comment type="similarity">
    <text evidence="4">Belongs to the HepT RNase toxin family.</text>
</comment>
<dbReference type="InterPro" id="IPR052379">
    <property type="entry name" value="Type_VII_TA_RNase"/>
</dbReference>
<dbReference type="GeneID" id="10360995"/>
<evidence type="ECO:0000313" key="5">
    <source>
        <dbReference type="EMBL" id="AEA12942.1"/>
    </source>
</evidence>
<sequence length="138" mass="15611">MGTCLSILQRASEARGAINDALRIASRRFEELSDEEIWALRYQLIVLVEALASMCMKFARAAWGRVFSSYRECLREVDKRLGAGCGEVLAALVGLRNLLVHRYFAVDDREVYDAVKSDFKCVLEFIKRVEENAPCLSS</sequence>
<evidence type="ECO:0000256" key="2">
    <source>
        <dbReference type="ARBA" id="ARBA00022722"/>
    </source>
</evidence>
<dbReference type="Proteomes" id="UP000008138">
    <property type="component" value="Chromosome"/>
</dbReference>
<dbReference type="EMBL" id="CP002590">
    <property type="protein sequence ID" value="AEA12942.1"/>
    <property type="molecule type" value="Genomic_DNA"/>
</dbReference>
<reference evidence="5 6" key="1">
    <citation type="journal article" date="2011" name="J. Bacteriol.">
        <title>Complete genome sequence of the thermoacidophilic crenarchaeon Thermoproteus uzoniensis 768-20.</title>
        <authorList>
            <person name="Mardanov A.V."/>
            <person name="Gumerov V.M."/>
            <person name="Beletsky A.V."/>
            <person name="Prokofeva M.I."/>
            <person name="Bonch-Osmolovskaya E.A."/>
            <person name="Ravin N.V."/>
            <person name="Skryabin K.G."/>
        </authorList>
    </citation>
    <scope>NUCLEOTIDE SEQUENCE [LARGE SCALE GENOMIC DNA]</scope>
    <source>
        <strain evidence="5 6">768-20</strain>
    </source>
</reference>
<dbReference type="STRING" id="999630.TUZN_1471"/>
<dbReference type="SUPFAM" id="SSF81593">
    <property type="entry name" value="Nucleotidyltransferase substrate binding subunit/domain"/>
    <property type="match status" value="1"/>
</dbReference>
<gene>
    <name evidence="5" type="ordered locus">TUZN_1471</name>
</gene>
<dbReference type="HOGENOM" id="CLU_142825_1_3_2"/>
<proteinExistence type="inferred from homology"/>
<evidence type="ECO:0008006" key="7">
    <source>
        <dbReference type="Google" id="ProtNLM"/>
    </source>
</evidence>
<reference key="2">
    <citation type="submission" date="2011-03" db="EMBL/GenBank/DDBJ databases">
        <title>Complete genome sequence of the thermoacidophilic crenarchaeon Thermoproteus uzoniensis 768-20.</title>
        <authorList>
            <person name="Mardanov A.V."/>
            <person name="Gumerov V.M."/>
            <person name="Beletsky A.V."/>
            <person name="Prokofeva M.I."/>
            <person name="Bonch-Osmolovskaya E.A."/>
            <person name="Ravin N.V."/>
            <person name="Skryabin K.G."/>
        </authorList>
    </citation>
    <scope>NUCLEOTIDE SEQUENCE</scope>
    <source>
        <strain>768-20</strain>
    </source>
</reference>
<dbReference type="PANTHER" id="PTHR33397:SF5">
    <property type="entry name" value="RNASE YUTE-RELATED"/>
    <property type="match status" value="1"/>
</dbReference>
<dbReference type="GO" id="GO:0110001">
    <property type="term" value="C:toxin-antitoxin complex"/>
    <property type="evidence" value="ECO:0007669"/>
    <property type="project" value="InterPro"/>
</dbReference>
<dbReference type="AlphaFoldDB" id="F2L1T6"/>
<dbReference type="GO" id="GO:0004540">
    <property type="term" value="F:RNA nuclease activity"/>
    <property type="evidence" value="ECO:0007669"/>
    <property type="project" value="InterPro"/>
</dbReference>
<dbReference type="GO" id="GO:0016787">
    <property type="term" value="F:hydrolase activity"/>
    <property type="evidence" value="ECO:0007669"/>
    <property type="project" value="UniProtKB-KW"/>
</dbReference>
<dbReference type="Gene3D" id="1.20.120.580">
    <property type="entry name" value="bsu32300-like"/>
    <property type="match status" value="1"/>
</dbReference>